<feature type="compositionally biased region" description="Basic and acidic residues" evidence="1">
    <location>
        <begin position="1558"/>
        <end position="1576"/>
    </location>
</feature>
<feature type="transmembrane region" description="Helical" evidence="2">
    <location>
        <begin position="88"/>
        <end position="105"/>
    </location>
</feature>
<dbReference type="EMBL" id="JAWRVI010000035">
    <property type="protein sequence ID" value="KAK4087077.1"/>
    <property type="molecule type" value="Genomic_DNA"/>
</dbReference>
<evidence type="ECO:0000256" key="1">
    <source>
        <dbReference type="SAM" id="MobiDB-lite"/>
    </source>
</evidence>
<evidence type="ECO:0000313" key="4">
    <source>
        <dbReference type="Proteomes" id="UP001287286"/>
    </source>
</evidence>
<evidence type="ECO:0000256" key="2">
    <source>
        <dbReference type="SAM" id="Phobius"/>
    </source>
</evidence>
<feature type="region of interest" description="Disordered" evidence="1">
    <location>
        <begin position="507"/>
        <end position="534"/>
    </location>
</feature>
<protein>
    <recommendedName>
        <fullName evidence="5">Amino acid permease/ SLC12A domain-containing protein</fullName>
    </recommendedName>
</protein>
<feature type="region of interest" description="Disordered" evidence="1">
    <location>
        <begin position="1553"/>
        <end position="1598"/>
    </location>
</feature>
<dbReference type="Proteomes" id="UP001287286">
    <property type="component" value="Unassembled WGS sequence"/>
</dbReference>
<keyword evidence="2" id="KW-0812">Transmembrane</keyword>
<evidence type="ECO:0000313" key="3">
    <source>
        <dbReference type="EMBL" id="KAK4087077.1"/>
    </source>
</evidence>
<feature type="transmembrane region" description="Helical" evidence="2">
    <location>
        <begin position="197"/>
        <end position="219"/>
    </location>
</feature>
<feature type="transmembrane region" description="Helical" evidence="2">
    <location>
        <begin position="153"/>
        <end position="176"/>
    </location>
</feature>
<feature type="compositionally biased region" description="Polar residues" evidence="1">
    <location>
        <begin position="1620"/>
        <end position="1632"/>
    </location>
</feature>
<name>A0ABR0BSU7_PURLI</name>
<organism evidence="3 4">
    <name type="scientific">Purpureocillium lilacinum</name>
    <name type="common">Paecilomyces lilacinus</name>
    <dbReference type="NCBI Taxonomy" id="33203"/>
    <lineage>
        <taxon>Eukaryota</taxon>
        <taxon>Fungi</taxon>
        <taxon>Dikarya</taxon>
        <taxon>Ascomycota</taxon>
        <taxon>Pezizomycotina</taxon>
        <taxon>Sordariomycetes</taxon>
        <taxon>Hypocreomycetidae</taxon>
        <taxon>Hypocreales</taxon>
        <taxon>Ophiocordycipitaceae</taxon>
        <taxon>Purpureocillium</taxon>
    </lineage>
</organism>
<keyword evidence="4" id="KW-1185">Reference proteome</keyword>
<sequence>MSGIPSVIIRFICHIPLGFLASNSMGMYNQMKDLGSIYDDVPHGQSFLQGARIIGGVGWPLFAYNFVCFGLTGFLGGLWLAAIGLIDLVFAITLIAGTAMLASFLPRTYGDCNSAYEWRDGPDGRNFFSEAVRGGQWNGCRKAEDLCHGMVQHWAFCIAATIIYGISACINLAIGLRQHHTDRRFSRTRGACLPSSLLPRPVAFVMRHFAPSFIFIYHYTCKFFARWKRMGAQPYEYRELLGLTARGDLGSEPSLPFKVTSFLAEELHFVELLNLATSTTQMGAMLLGTKNPLRQLEELRPLTCAGMDKSQCRVCDAQDCDTIVPLPKTQAARHLELCQPCCARCFYNSHCRRARTSPLVQGAKHNKTCVLGGGDRDVEEAGGEQDEKSEGSVCRTCAAMSPQDRKAALEARDIVAVRRLAQFPMLCGLCKEPLAPSGPRWWRCSACRGECPSSVHPPWQAGRRGAALQPSGDLRAPGVGGRGVIVGEAIGSSRGGGLMVSCNRQGLNKRKADRGRAQLQARPQPRPAGSRNTGHIACISPWAERSMPRVLKSRTRGVAPHCPPVLDLHGFMASTRGRSMSRRKVIRIAKLLASSPSSITPAPSLPWTSLGAARDHLLDELEALYWDGAAAELDNVVRTLRAWHHEQHPNLADVTVEDEDDDNVYGFDTFLDQVSEEAREKCIRELRDRKEGSRYGFDPPTVYEAALSDVIRERKAELVSAQLKAAVRKALKGTPKLRRPQQRAWMLLQAAGFLDIDKLIEQRPPPEGLRHAKRPAIPQLAPAKFDKDWIPKFEPLRCLRPECKAVICGSMYKSQGKNSESSTICEDCYWRFHHGRPSASSYVKAYKHCVLRESVSSETSRSICLCGDVDHLDTSGKPTSLYPVGRTAKHVDVAGTGTPQCGLLKLGEAVATAKYNGLEEVAGQKGVRVLKVEEKQRRRSYKTGIDAAKYEAMLRERPTDPGDDDDVPIFTRQFADTNPFGHVHMSIRVGPLVVENGVAHTKGGARISLRELPVFYERARQRSDRVLLVDGTPDRGLWKGNQPATQPKRYKAIMKQVVGLPFSGILPHEAELEIVRDLLDASECMTDESNNNEKSPRASRIQLVMVKLKALISSRVRLYLRHVADVLVDPSVNLSWSPKQNNCLTFCNKIVDADLFRPLVRGHADDKAQPLYLLSFVCPERGYVKPSVRTKHDVPSGLLEDYLRRFYFGRHHDADMLDSLQEYWYDWGAFGGPLFRNQDMFPWDCTEAYGRHPTKCGDCNLAKHLWAFPFDSWSATALHLARGQDMYAPAKVEPRLSASGPSADSKSWTRNRLQVLAASSKLYRGVAAMARTPLFCRTTAWLHKEGEGLLQQHPSLSRVRMGGIHRAQPYSHDFDSGTQADYFLAPWAILPRDEQIADYQKLRDARASLADVDSDAASARLAKPPFQTKTATRDFGGFGGRRSGAVGSYYSYSSHTTATNNAQIVWIADAGFTPDACDAERGTGACAGDSASTAAGAVEEEMEEEEAAAEGRARVVVVVGAAAVEGVAAEEAAAVAAAGVEIDEKGNDLVGASTEHQQLSRDRRANGGSEPHHAEHAAASAHNRSRPPSTPKCSTEGQTNSVFEHQEVPHFNASMYRGATRQTKAASLTTTNRRPRLHSNRSRPPSPAPSHGTQAPSHAPIPSYPPAQLPTAALVNNI</sequence>
<keyword evidence="2" id="KW-1133">Transmembrane helix</keyword>
<proteinExistence type="predicted"/>
<feature type="transmembrane region" description="Helical" evidence="2">
    <location>
        <begin position="7"/>
        <end position="28"/>
    </location>
</feature>
<feature type="region of interest" description="Disordered" evidence="1">
    <location>
        <begin position="1613"/>
        <end position="1678"/>
    </location>
</feature>
<reference evidence="3 4" key="1">
    <citation type="journal article" date="2024" name="Microbiol. Resour. Announc.">
        <title>Genome annotations for the ascomycete fungi Trichoderma harzianum, Trichoderma aggressivum, and Purpureocillium lilacinum.</title>
        <authorList>
            <person name="Beijen E.P.W."/>
            <person name="Ohm R.A."/>
        </authorList>
    </citation>
    <scope>NUCLEOTIDE SEQUENCE [LARGE SCALE GENOMIC DNA]</scope>
    <source>
        <strain evidence="3 4">CBS 150709</strain>
    </source>
</reference>
<accession>A0ABR0BSU7</accession>
<gene>
    <name evidence="3" type="ORF">Purlil1_8596</name>
</gene>
<comment type="caution">
    <text evidence="3">The sequence shown here is derived from an EMBL/GenBank/DDBJ whole genome shotgun (WGS) entry which is preliminary data.</text>
</comment>
<keyword evidence="2" id="KW-0472">Membrane</keyword>
<evidence type="ECO:0008006" key="5">
    <source>
        <dbReference type="Google" id="ProtNLM"/>
    </source>
</evidence>